<evidence type="ECO:0000256" key="1">
    <source>
        <dbReference type="ARBA" id="ARBA00003651"/>
    </source>
</evidence>
<keyword evidence="10" id="KW-0325">Glycoprotein</keyword>
<feature type="domain" description="Sushi" evidence="14">
    <location>
        <begin position="192"/>
        <end position="247"/>
    </location>
</feature>
<dbReference type="EMBL" id="VFJC01000002">
    <property type="protein sequence ID" value="KAB5587023.1"/>
    <property type="molecule type" value="Genomic_DNA"/>
</dbReference>
<evidence type="ECO:0000256" key="8">
    <source>
        <dbReference type="ARBA" id="ARBA00022737"/>
    </source>
</evidence>
<keyword evidence="6" id="KW-0358">Heparin-binding</keyword>
<comment type="function">
    <text evidence="1">Binds to various kinds of negatively charged substances such as heparin, phospholipids, and dextran sulfate. May prevent activation of the intrinsic blood coagulation cascade by binding to phospholipids on the surface of damaged cells.</text>
</comment>
<evidence type="ECO:0000313" key="17">
    <source>
        <dbReference type="Proteomes" id="UP000327468"/>
    </source>
</evidence>
<dbReference type="PROSITE" id="PS51390">
    <property type="entry name" value="WAP"/>
    <property type="match status" value="1"/>
</dbReference>
<organism evidence="16 17">
    <name type="scientific">Pangasianodon hypophthalmus</name>
    <name type="common">Striped catfish</name>
    <name type="synonym">Helicophagus hypophthalmus</name>
    <dbReference type="NCBI Taxonomy" id="310915"/>
    <lineage>
        <taxon>Eukaryota</taxon>
        <taxon>Metazoa</taxon>
        <taxon>Chordata</taxon>
        <taxon>Craniata</taxon>
        <taxon>Vertebrata</taxon>
        <taxon>Euteleostomi</taxon>
        <taxon>Actinopterygii</taxon>
        <taxon>Neopterygii</taxon>
        <taxon>Teleostei</taxon>
        <taxon>Ostariophysi</taxon>
        <taxon>Siluriformes</taxon>
        <taxon>Pangasiidae</taxon>
        <taxon>Pangasianodon</taxon>
    </lineage>
</organism>
<keyword evidence="4" id="KW-0964">Secreted</keyword>
<evidence type="ECO:0000256" key="9">
    <source>
        <dbReference type="ARBA" id="ARBA00023157"/>
    </source>
</evidence>
<comment type="caution">
    <text evidence="13">Lacks conserved residue(s) required for the propagation of feature annotation.</text>
</comment>
<evidence type="ECO:0000256" key="12">
    <source>
        <dbReference type="ARBA" id="ARBA00033414"/>
    </source>
</evidence>
<dbReference type="AlphaFoldDB" id="A0A5N5Q6D2"/>
<dbReference type="GO" id="GO:0005576">
    <property type="term" value="C:extracellular region"/>
    <property type="evidence" value="ECO:0007669"/>
    <property type="project" value="UniProtKB-SubCell"/>
</dbReference>
<evidence type="ECO:0000256" key="11">
    <source>
        <dbReference type="ARBA" id="ARBA00029855"/>
    </source>
</evidence>
<gene>
    <name evidence="16" type="ORF">PHYPO_G00008170</name>
</gene>
<feature type="domain" description="WAP" evidence="15">
    <location>
        <begin position="67"/>
        <end position="117"/>
    </location>
</feature>
<evidence type="ECO:0000256" key="4">
    <source>
        <dbReference type="ARBA" id="ARBA00022525"/>
    </source>
</evidence>
<keyword evidence="8" id="KW-0677">Repeat</keyword>
<proteinExistence type="predicted"/>
<dbReference type="Pfam" id="PF00095">
    <property type="entry name" value="WAP"/>
    <property type="match status" value="1"/>
</dbReference>
<dbReference type="PANTHER" id="PTHR19325:SF502">
    <property type="entry name" value="BETA-2-GLYCOPROTEIN 1"/>
    <property type="match status" value="1"/>
</dbReference>
<evidence type="ECO:0000256" key="6">
    <source>
        <dbReference type="ARBA" id="ARBA00022674"/>
    </source>
</evidence>
<feature type="domain" description="Sushi" evidence="14">
    <location>
        <begin position="118"/>
        <end position="181"/>
    </location>
</feature>
<dbReference type="InterPro" id="IPR008197">
    <property type="entry name" value="WAP_dom"/>
</dbReference>
<evidence type="ECO:0000259" key="15">
    <source>
        <dbReference type="PROSITE" id="PS51390"/>
    </source>
</evidence>
<evidence type="ECO:0000256" key="2">
    <source>
        <dbReference type="ARBA" id="ARBA00004613"/>
    </source>
</evidence>
<evidence type="ECO:0000256" key="13">
    <source>
        <dbReference type="PROSITE-ProRule" id="PRU00302"/>
    </source>
</evidence>
<evidence type="ECO:0000256" key="5">
    <source>
        <dbReference type="ARBA" id="ARBA00022659"/>
    </source>
</evidence>
<dbReference type="Gene3D" id="2.10.70.10">
    <property type="entry name" value="Complement Module, domain 1"/>
    <property type="match status" value="4"/>
</dbReference>
<dbReference type="GO" id="GO:0030414">
    <property type="term" value="F:peptidase inhibitor activity"/>
    <property type="evidence" value="ECO:0007669"/>
    <property type="project" value="InterPro"/>
</dbReference>
<dbReference type="SMART" id="SM00032">
    <property type="entry name" value="CCP"/>
    <property type="match status" value="3"/>
</dbReference>
<evidence type="ECO:0000259" key="14">
    <source>
        <dbReference type="PROSITE" id="PS50923"/>
    </source>
</evidence>
<keyword evidence="17" id="KW-1185">Reference proteome</keyword>
<accession>A0A5N5Q6D2</accession>
<protein>
    <recommendedName>
        <fullName evidence="3">Beta-2-glycoprotein 1</fullName>
    </recommendedName>
    <alternativeName>
        <fullName evidence="11">Apolipoprotein H</fullName>
    </alternativeName>
    <alternativeName>
        <fullName evidence="12">Beta-2-glycoprotein I</fullName>
    </alternativeName>
</protein>
<name>A0A5N5Q6D2_PANHP</name>
<dbReference type="GO" id="GO:0008201">
    <property type="term" value="F:heparin binding"/>
    <property type="evidence" value="ECO:0007669"/>
    <property type="project" value="UniProtKB-KW"/>
</dbReference>
<evidence type="ECO:0000256" key="7">
    <source>
        <dbReference type="ARBA" id="ARBA00022729"/>
    </source>
</evidence>
<dbReference type="Pfam" id="PF00084">
    <property type="entry name" value="Sushi"/>
    <property type="match status" value="3"/>
</dbReference>
<reference evidence="16 17" key="1">
    <citation type="submission" date="2019-06" db="EMBL/GenBank/DDBJ databases">
        <title>A chromosome-scale genome assembly of the striped catfish, Pangasianodon hypophthalmus.</title>
        <authorList>
            <person name="Wen M."/>
            <person name="Zahm M."/>
            <person name="Roques C."/>
            <person name="Cabau C."/>
            <person name="Klopp C."/>
            <person name="Donnadieu C."/>
            <person name="Jouanno E."/>
            <person name="Avarre J.-C."/>
            <person name="Campet M."/>
            <person name="Ha T.T.T."/>
            <person name="Dugue R."/>
            <person name="Lampietro C."/>
            <person name="Louis A."/>
            <person name="Herpin A."/>
            <person name="Echchiki A."/>
            <person name="Berthelot C."/>
            <person name="Parey E."/>
            <person name="Roest-Crollius H."/>
            <person name="Braasch I."/>
            <person name="Postlethwait J."/>
            <person name="Bobe J."/>
            <person name="Montfort J."/>
            <person name="Bouchez O."/>
            <person name="Begum T."/>
            <person name="Schartl M."/>
            <person name="Guiguen Y."/>
        </authorList>
    </citation>
    <scope>NUCLEOTIDE SEQUENCE [LARGE SCALE GENOMIC DNA]</scope>
    <source>
        <strain evidence="16 17">Indonesia</strain>
        <tissue evidence="16">Blood</tissue>
    </source>
</reference>
<dbReference type="FunFam" id="2.10.70.10:FF:000014">
    <property type="entry name" value="Membrane cofactor protein"/>
    <property type="match status" value="1"/>
</dbReference>
<evidence type="ECO:0000256" key="3">
    <source>
        <dbReference type="ARBA" id="ARBA00020104"/>
    </source>
</evidence>
<comment type="caution">
    <text evidence="16">The sequence shown here is derived from an EMBL/GenBank/DDBJ whole genome shotgun (WGS) entry which is preliminary data.</text>
</comment>
<dbReference type="PROSITE" id="PS50923">
    <property type="entry name" value="SUSHI"/>
    <property type="match status" value="3"/>
</dbReference>
<feature type="disulfide bond" evidence="13">
    <location>
        <begin position="218"/>
        <end position="245"/>
    </location>
</feature>
<keyword evidence="9 13" id="KW-1015">Disulfide bond</keyword>
<dbReference type="CDD" id="cd00033">
    <property type="entry name" value="CCP"/>
    <property type="match status" value="3"/>
</dbReference>
<dbReference type="InterPro" id="IPR035976">
    <property type="entry name" value="Sushi/SCR/CCP_sf"/>
</dbReference>
<feature type="disulfide bond" evidence="13">
    <location>
        <begin position="250"/>
        <end position="293"/>
    </location>
</feature>
<dbReference type="SUPFAM" id="SSF57535">
    <property type="entry name" value="Complement control module/SCR domain"/>
    <property type="match status" value="4"/>
</dbReference>
<evidence type="ECO:0000313" key="16">
    <source>
        <dbReference type="EMBL" id="KAB5587023.1"/>
    </source>
</evidence>
<keyword evidence="7" id="KW-0732">Signal</keyword>
<dbReference type="InterPro" id="IPR050350">
    <property type="entry name" value="Compl-Cell_Adhes-Reg"/>
</dbReference>
<keyword evidence="5 13" id="KW-0768">Sushi</keyword>
<evidence type="ECO:0000256" key="10">
    <source>
        <dbReference type="ARBA" id="ARBA00023180"/>
    </source>
</evidence>
<feature type="domain" description="Sushi" evidence="14">
    <location>
        <begin position="248"/>
        <end position="307"/>
    </location>
</feature>
<dbReference type="Pfam" id="PF09014">
    <property type="entry name" value="Sushi_2"/>
    <property type="match status" value="1"/>
</dbReference>
<sequence>MYPLLHSALAITPSQYPLLPSLHPTFIAHSSPLLRHKISCEQQGTMETSQLLLLLCVWALSSLSLQSAEVIEQCPDRIVGNERRRTCPKKCQEDNDCGNKRQCLCDGPCGLSCVAPGRTCPWPLPAGEHFDVALLSPSPSFSALLEVRCHPGYTMANGLDVTIRRCQGDRQWSDDDPVCTGRNAETEPESKLSCPLPDHELLLIHGSAAVGSTVQYQCAPGSVLVGNSENFCHKDQTWRYPHPICQRVFCPPAQEVNHGYLVAVQKSEYNVGDAVYYLCKKTFLLDGPKQVTCQLDGTWSAIPSCRARCPIPAQRSRVIVGGVKSWPYDLANGMVTHGENVTFFCKHPQKFCSFTATETCFDGLLSAPSCYLDPTWLQYTLYPHRLVSEINPCDPADVDSTSE</sequence>
<dbReference type="InterPro" id="IPR000436">
    <property type="entry name" value="Sushi_SCR_CCP_dom"/>
</dbReference>
<comment type="subcellular location">
    <subcellularLocation>
        <location evidence="2">Secreted</location>
    </subcellularLocation>
</comment>
<dbReference type="Proteomes" id="UP000327468">
    <property type="component" value="Chromosome 1"/>
</dbReference>
<dbReference type="PANTHER" id="PTHR19325">
    <property type="entry name" value="COMPLEMENT COMPONENT-RELATED SUSHI DOMAIN-CONTAINING"/>
    <property type="match status" value="1"/>
</dbReference>
<dbReference type="InterPro" id="IPR015104">
    <property type="entry name" value="Sushi_2"/>
</dbReference>